<evidence type="ECO:0000313" key="5">
    <source>
        <dbReference type="Proteomes" id="UP001500618"/>
    </source>
</evidence>
<evidence type="ECO:0000256" key="1">
    <source>
        <dbReference type="ARBA" id="ARBA00022741"/>
    </source>
</evidence>
<dbReference type="PROSITE" id="PS00211">
    <property type="entry name" value="ABC_TRANSPORTER_1"/>
    <property type="match status" value="1"/>
</dbReference>
<comment type="caution">
    <text evidence="4">The sequence shown here is derived from an EMBL/GenBank/DDBJ whole genome shotgun (WGS) entry which is preliminary data.</text>
</comment>
<dbReference type="RefSeq" id="WP_344314014.1">
    <property type="nucleotide sequence ID" value="NZ_BAAANY010000031.1"/>
</dbReference>
<dbReference type="Proteomes" id="UP001500618">
    <property type="component" value="Unassembled WGS sequence"/>
</dbReference>
<dbReference type="SMART" id="SM00382">
    <property type="entry name" value="AAA"/>
    <property type="match status" value="1"/>
</dbReference>
<name>A0ABP4UNT9_9ACTN</name>
<dbReference type="PANTHER" id="PTHR42794">
    <property type="entry name" value="HEMIN IMPORT ATP-BINDING PROTEIN HMUV"/>
    <property type="match status" value="1"/>
</dbReference>
<dbReference type="GO" id="GO:0005524">
    <property type="term" value="F:ATP binding"/>
    <property type="evidence" value="ECO:0007669"/>
    <property type="project" value="UniProtKB-KW"/>
</dbReference>
<dbReference type="PROSITE" id="PS50893">
    <property type="entry name" value="ABC_TRANSPORTER_2"/>
    <property type="match status" value="1"/>
</dbReference>
<keyword evidence="1" id="KW-0547">Nucleotide-binding</keyword>
<dbReference type="InterPro" id="IPR017871">
    <property type="entry name" value="ABC_transporter-like_CS"/>
</dbReference>
<dbReference type="InterPro" id="IPR003593">
    <property type="entry name" value="AAA+_ATPase"/>
</dbReference>
<dbReference type="EMBL" id="BAAANY010000031">
    <property type="protein sequence ID" value="GAA1706058.1"/>
    <property type="molecule type" value="Genomic_DNA"/>
</dbReference>
<dbReference type="Gene3D" id="3.40.50.300">
    <property type="entry name" value="P-loop containing nucleotide triphosphate hydrolases"/>
    <property type="match status" value="1"/>
</dbReference>
<evidence type="ECO:0000313" key="4">
    <source>
        <dbReference type="EMBL" id="GAA1706058.1"/>
    </source>
</evidence>
<protein>
    <submittedName>
        <fullName evidence="4">ABC transporter ATP-binding protein</fullName>
    </submittedName>
</protein>
<dbReference type="InterPro" id="IPR027417">
    <property type="entry name" value="P-loop_NTPase"/>
</dbReference>
<dbReference type="SUPFAM" id="SSF52540">
    <property type="entry name" value="P-loop containing nucleoside triphosphate hydrolases"/>
    <property type="match status" value="1"/>
</dbReference>
<dbReference type="PANTHER" id="PTHR42794:SF2">
    <property type="entry name" value="ABC TRANSPORTER ATP-BINDING PROTEIN"/>
    <property type="match status" value="1"/>
</dbReference>
<dbReference type="CDD" id="cd03214">
    <property type="entry name" value="ABC_Iron-Siderophores_B12_Hemin"/>
    <property type="match status" value="1"/>
</dbReference>
<gene>
    <name evidence="4" type="ORF">GCM10009765_64370</name>
</gene>
<dbReference type="Pfam" id="PF00005">
    <property type="entry name" value="ABC_tran"/>
    <property type="match status" value="1"/>
</dbReference>
<keyword evidence="5" id="KW-1185">Reference proteome</keyword>
<dbReference type="InterPro" id="IPR003439">
    <property type="entry name" value="ABC_transporter-like_ATP-bd"/>
</dbReference>
<organism evidence="4 5">
    <name type="scientific">Fodinicola feengrottensis</name>
    <dbReference type="NCBI Taxonomy" id="435914"/>
    <lineage>
        <taxon>Bacteria</taxon>
        <taxon>Bacillati</taxon>
        <taxon>Actinomycetota</taxon>
        <taxon>Actinomycetes</taxon>
        <taxon>Mycobacteriales</taxon>
        <taxon>Fodinicola</taxon>
    </lineage>
</organism>
<evidence type="ECO:0000256" key="2">
    <source>
        <dbReference type="ARBA" id="ARBA00022840"/>
    </source>
</evidence>
<proteinExistence type="predicted"/>
<evidence type="ECO:0000259" key="3">
    <source>
        <dbReference type="PROSITE" id="PS50893"/>
    </source>
</evidence>
<reference evidence="5" key="1">
    <citation type="journal article" date="2019" name="Int. J. Syst. Evol. Microbiol.">
        <title>The Global Catalogue of Microorganisms (GCM) 10K type strain sequencing project: providing services to taxonomists for standard genome sequencing and annotation.</title>
        <authorList>
            <consortium name="The Broad Institute Genomics Platform"/>
            <consortium name="The Broad Institute Genome Sequencing Center for Infectious Disease"/>
            <person name="Wu L."/>
            <person name="Ma J."/>
        </authorList>
    </citation>
    <scope>NUCLEOTIDE SEQUENCE [LARGE SCALE GENOMIC DNA]</scope>
    <source>
        <strain evidence="5">JCM 14718</strain>
    </source>
</reference>
<sequence>MSDPRLRVAGVSVTLGRSAILRDVDLAVPAGSWVGVIGPNGAGKSTLLRAVLGLVRHTGRISLDGTDIGALRPRDRARRIAYAPQTPLLPAGMSVVDYTLLGRTPYQSMLAGPRRADRELAEGILHRLDLTDFAGRPLQTLSGGERQRVVLARALAQQPSLLLLDEPTASLDLGHAQAVLELVDRLRVEDGITVVSSLHDLALAAQYPRELVLLSGGSVVAAGAAADVLTPAALATYYSAHAHVEVGPDGVRIHPLRTPPPS</sequence>
<accession>A0ABP4UNT9</accession>
<keyword evidence="2 4" id="KW-0067">ATP-binding</keyword>
<feature type="domain" description="ABC transporter" evidence="3">
    <location>
        <begin position="6"/>
        <end position="241"/>
    </location>
</feature>